<dbReference type="STRING" id="94208.A0A2S4KT91"/>
<feature type="region of interest" description="Disordered" evidence="1">
    <location>
        <begin position="269"/>
        <end position="292"/>
    </location>
</feature>
<dbReference type="InterPro" id="IPR058348">
    <property type="entry name" value="DUF8035"/>
</dbReference>
<dbReference type="Proteomes" id="UP000237481">
    <property type="component" value="Unassembled WGS sequence"/>
</dbReference>
<evidence type="ECO:0000259" key="2">
    <source>
        <dbReference type="Pfam" id="PF26118"/>
    </source>
</evidence>
<reference evidence="3 4" key="1">
    <citation type="submission" date="2018-01" db="EMBL/GenBank/DDBJ databases">
        <title>Harnessing the power of phylogenomics to disentangle the directionality and signatures of interkingdom host jumping in the parasitic fungal genus Tolypocladium.</title>
        <authorList>
            <person name="Quandt C.A."/>
            <person name="Patterson W."/>
            <person name="Spatafora J.W."/>
        </authorList>
    </citation>
    <scope>NUCLEOTIDE SEQUENCE [LARGE SCALE GENOMIC DNA]</scope>
    <source>
        <strain evidence="3 4">NRBC 100945</strain>
    </source>
</reference>
<feature type="compositionally biased region" description="Polar residues" evidence="1">
    <location>
        <begin position="326"/>
        <end position="341"/>
    </location>
</feature>
<dbReference type="PANTHER" id="PTHR42081:SF2">
    <property type="entry name" value="NIPPED-B-LIKE PROTEIN B"/>
    <property type="match status" value="1"/>
</dbReference>
<sequence>MGGGSTLEHIDAVDAFARTLFLRAKQYPSPSLSDVASAVRQLHLTLRHLRVEAADPDSLLNCGTASSVYARQVQPIVEDCDFALKQLVTVLDKYDACGGREVDGLADRVAAVRSRLTNEKTSVDMFLDTVQLHNPANMTTGNAVQGNEAGLEGIKDKVDNIAGRLFTRRDSSGLGDDDDDRRWQEFKSELEKEGFSPQVLRQHKEVLRAYIRELESMSTLNGGAPPTVRGLLEHEQTQAAVPPPVPPKELMHPSMDNEKCFVAMKSERRMPGDAPIPPPRRNENYSFSSDDGATELGDSMALISTKDLIAMDSLNSGMAVMRLNPPGQNQGASPRSSQKYLTSGVAGALPPGPEAELSSSANSQLMLGSSPSYVHPQPPYSSVGPQAPPYGTSPRSMPSRLAPDRFGKEIPLEAQWTKIRRTLVSPEVLERAGVRYEARPEYVAVLGRLTREQIADYARQSADCRAARSGRYMPQRKHDRHQRDRADSKSSREEDNDESVLWDESDTTDYDDDKTSEKGTKSYLYIVSPPNKDKTSPASTVMPKPILKNKNENHVRFDPEPHEVESRSPRSLRDERARRGDHPPRRYRDHRDKEGSGRSSRDGYRRDGERHSGERDRYAGDRHRGYDGDHHRPYHRGDRDRRGDRREERTMKKKAWGETLGAVGIGGAAASLLGVLAEAAVGM</sequence>
<feature type="compositionally biased region" description="Basic and acidic residues" evidence="1">
    <location>
        <begin position="549"/>
        <end position="650"/>
    </location>
</feature>
<dbReference type="Pfam" id="PF26118">
    <property type="entry name" value="DUF8035"/>
    <property type="match status" value="1"/>
</dbReference>
<feature type="region of interest" description="Disordered" evidence="1">
    <location>
        <begin position="461"/>
        <end position="651"/>
    </location>
</feature>
<feature type="compositionally biased region" description="Basic and acidic residues" evidence="1">
    <location>
        <begin position="481"/>
        <end position="493"/>
    </location>
</feature>
<evidence type="ECO:0000313" key="3">
    <source>
        <dbReference type="EMBL" id="POR33413.1"/>
    </source>
</evidence>
<dbReference type="AlphaFoldDB" id="A0A2S4KT91"/>
<evidence type="ECO:0000256" key="1">
    <source>
        <dbReference type="SAM" id="MobiDB-lite"/>
    </source>
</evidence>
<evidence type="ECO:0000313" key="4">
    <source>
        <dbReference type="Proteomes" id="UP000237481"/>
    </source>
</evidence>
<proteinExistence type="predicted"/>
<name>A0A2S4KT91_9HYPO</name>
<keyword evidence="4" id="KW-1185">Reference proteome</keyword>
<dbReference type="PANTHER" id="PTHR42081">
    <property type="entry name" value="ZINC FINGER PROTEIN DHHC DOMAIN CONTAINING PROTEIN"/>
    <property type="match status" value="1"/>
</dbReference>
<organism evidence="3 4">
    <name type="scientific">Tolypocladium paradoxum</name>
    <dbReference type="NCBI Taxonomy" id="94208"/>
    <lineage>
        <taxon>Eukaryota</taxon>
        <taxon>Fungi</taxon>
        <taxon>Dikarya</taxon>
        <taxon>Ascomycota</taxon>
        <taxon>Pezizomycotina</taxon>
        <taxon>Sordariomycetes</taxon>
        <taxon>Hypocreomycetidae</taxon>
        <taxon>Hypocreales</taxon>
        <taxon>Ophiocordycipitaceae</taxon>
        <taxon>Tolypocladium</taxon>
    </lineage>
</organism>
<feature type="domain" description="DUF8035" evidence="2">
    <location>
        <begin position="414"/>
        <end position="467"/>
    </location>
</feature>
<protein>
    <recommendedName>
        <fullName evidence="2">DUF8035 domain-containing protein</fullName>
    </recommendedName>
</protein>
<accession>A0A2S4KT91</accession>
<feature type="region of interest" description="Disordered" evidence="1">
    <location>
        <begin position="320"/>
        <end position="403"/>
    </location>
</feature>
<dbReference type="OrthoDB" id="5226662at2759"/>
<dbReference type="EMBL" id="PKSG01000688">
    <property type="protein sequence ID" value="POR33413.1"/>
    <property type="molecule type" value="Genomic_DNA"/>
</dbReference>
<comment type="caution">
    <text evidence="3">The sequence shown here is derived from an EMBL/GenBank/DDBJ whole genome shotgun (WGS) entry which is preliminary data.</text>
</comment>
<feature type="compositionally biased region" description="Acidic residues" evidence="1">
    <location>
        <begin position="494"/>
        <end position="512"/>
    </location>
</feature>
<gene>
    <name evidence="3" type="ORF">TPAR_06393</name>
</gene>
<feature type="compositionally biased region" description="Polar residues" evidence="1">
    <location>
        <begin position="357"/>
        <end position="372"/>
    </location>
</feature>